<comment type="caution">
    <text evidence="2">The sequence shown here is derived from an EMBL/GenBank/DDBJ whole genome shotgun (WGS) entry which is preliminary data.</text>
</comment>
<dbReference type="InterPro" id="IPR029058">
    <property type="entry name" value="AB_hydrolase_fold"/>
</dbReference>
<accession>A0ABP9X420</accession>
<dbReference type="InterPro" id="IPR041127">
    <property type="entry name" value="PET_hydrolase/cutinase-like"/>
</dbReference>
<protein>
    <recommendedName>
        <fullName evidence="1">PET hydrolase/cutinase-like domain-containing protein</fullName>
    </recommendedName>
</protein>
<feature type="domain" description="PET hydrolase/cutinase-like" evidence="1">
    <location>
        <begin position="33"/>
        <end position="272"/>
    </location>
</feature>
<dbReference type="PANTHER" id="PTHR33428:SF14">
    <property type="entry name" value="CARBOXYLESTERASE TYPE B DOMAIN-CONTAINING PROTEIN"/>
    <property type="match status" value="1"/>
</dbReference>
<dbReference type="Proteomes" id="UP001428290">
    <property type="component" value="Unassembled WGS sequence"/>
</dbReference>
<gene>
    <name evidence="2" type="ORF">Hgul01_03378</name>
</gene>
<organism evidence="2 3">
    <name type="scientific">Herpetosiphon gulosus</name>
    <dbReference type="NCBI Taxonomy" id="1973496"/>
    <lineage>
        <taxon>Bacteria</taxon>
        <taxon>Bacillati</taxon>
        <taxon>Chloroflexota</taxon>
        <taxon>Chloroflexia</taxon>
        <taxon>Herpetosiphonales</taxon>
        <taxon>Herpetosiphonaceae</taxon>
        <taxon>Herpetosiphon</taxon>
    </lineage>
</organism>
<dbReference type="SUPFAM" id="SSF53474">
    <property type="entry name" value="alpha/beta-Hydrolases"/>
    <property type="match status" value="1"/>
</dbReference>
<dbReference type="EMBL" id="BAABRU010000012">
    <property type="protein sequence ID" value="GAA5529566.1"/>
    <property type="molecule type" value="Genomic_DNA"/>
</dbReference>
<dbReference type="Pfam" id="PF12740">
    <property type="entry name" value="PETase"/>
    <property type="match status" value="1"/>
</dbReference>
<dbReference type="RefSeq" id="WP_345723175.1">
    <property type="nucleotide sequence ID" value="NZ_BAABRU010000012.1"/>
</dbReference>
<dbReference type="Gene3D" id="3.40.50.1820">
    <property type="entry name" value="alpha/beta hydrolase"/>
    <property type="match status" value="1"/>
</dbReference>
<dbReference type="PANTHER" id="PTHR33428">
    <property type="entry name" value="CHLOROPHYLLASE-2, CHLOROPLASTIC"/>
    <property type="match status" value="1"/>
</dbReference>
<reference evidence="2 3" key="1">
    <citation type="submission" date="2024-02" db="EMBL/GenBank/DDBJ databases">
        <title>Herpetosiphon gulosus NBRC 112829.</title>
        <authorList>
            <person name="Ichikawa N."/>
            <person name="Katano-Makiyama Y."/>
            <person name="Hidaka K."/>
        </authorList>
    </citation>
    <scope>NUCLEOTIDE SEQUENCE [LARGE SCALE GENOMIC DNA]</scope>
    <source>
        <strain evidence="2 3">NBRC 112829</strain>
    </source>
</reference>
<evidence type="ECO:0000313" key="2">
    <source>
        <dbReference type="EMBL" id="GAA5529566.1"/>
    </source>
</evidence>
<evidence type="ECO:0000259" key="1">
    <source>
        <dbReference type="Pfam" id="PF12740"/>
    </source>
</evidence>
<sequence>MARYKKVLWGILASLILLTIIAIGGLKFTAGKRNNYQYDPAYPLEFAYAQPGSLAITQHDVALADGQKAIIYYPKDLVQAYPAIIWGNGTIASPAKYAGLFEHLASWGLIVIDSYSETTGDGAAIIQTLDYLIAANDDQYNELFQKIQLDQIGAVGTSQGATGVINAYNRYPQGHMIKTLITNALPQQRWTDEAHRYNPSLIAIPWLILSGTRDLIVSPASANQASLEQSSATERFLAMAVGAGHTEIEQDGGSYRGYLTAWLRAYLAADQQALSIFQPTHGEIWTNPYWTHVVGYSGTK</sequence>
<proteinExistence type="predicted"/>
<name>A0ABP9X420_9CHLR</name>
<evidence type="ECO:0000313" key="3">
    <source>
        <dbReference type="Proteomes" id="UP001428290"/>
    </source>
</evidence>
<keyword evidence="3" id="KW-1185">Reference proteome</keyword>